<protein>
    <submittedName>
        <fullName evidence="1">Uncharacterized protein</fullName>
    </submittedName>
</protein>
<keyword evidence="2" id="KW-1185">Reference proteome</keyword>
<evidence type="ECO:0000313" key="2">
    <source>
        <dbReference type="Proteomes" id="UP001497535"/>
    </source>
</evidence>
<organism evidence="1 2">
    <name type="scientific">Meloidogyne enterolobii</name>
    <name type="common">Root-knot nematode worm</name>
    <name type="synonym">Meloidogyne mayaguensis</name>
    <dbReference type="NCBI Taxonomy" id="390850"/>
    <lineage>
        <taxon>Eukaryota</taxon>
        <taxon>Metazoa</taxon>
        <taxon>Ecdysozoa</taxon>
        <taxon>Nematoda</taxon>
        <taxon>Chromadorea</taxon>
        <taxon>Rhabditida</taxon>
        <taxon>Tylenchina</taxon>
        <taxon>Tylenchomorpha</taxon>
        <taxon>Tylenchoidea</taxon>
        <taxon>Meloidogynidae</taxon>
        <taxon>Meloidogyninae</taxon>
        <taxon>Meloidogyne</taxon>
    </lineage>
</organism>
<accession>A0ACB1A9I7</accession>
<evidence type="ECO:0000313" key="1">
    <source>
        <dbReference type="EMBL" id="CAK5088187.1"/>
    </source>
</evidence>
<sequence>MEIKIKVKDNDGQPVCEKERITLKMNDDRVVALLDSSSVIADFFLPFMIEIDETTNCEFDSNSSTIFIKCKVNFNCDKEI</sequence>
<reference evidence="1" key="1">
    <citation type="submission" date="2023-11" db="EMBL/GenBank/DDBJ databases">
        <authorList>
            <person name="Poullet M."/>
        </authorList>
    </citation>
    <scope>NUCLEOTIDE SEQUENCE</scope>
    <source>
        <strain evidence="1">E1834</strain>
    </source>
</reference>
<comment type="caution">
    <text evidence="1">The sequence shown here is derived from an EMBL/GenBank/DDBJ whole genome shotgun (WGS) entry which is preliminary data.</text>
</comment>
<dbReference type="EMBL" id="CAVMJV010000070">
    <property type="protein sequence ID" value="CAK5088187.1"/>
    <property type="molecule type" value="Genomic_DNA"/>
</dbReference>
<proteinExistence type="predicted"/>
<name>A0ACB1A9I7_MELEN</name>
<dbReference type="Proteomes" id="UP001497535">
    <property type="component" value="Unassembled WGS sequence"/>
</dbReference>
<gene>
    <name evidence="1" type="ORF">MENTE1834_LOCUS35826</name>
</gene>